<proteinExistence type="predicted"/>
<accession>A0A8H4XJ42</accession>
<organism evidence="1 2">
    <name type="scientific">Fusarium zealandicum</name>
    <dbReference type="NCBI Taxonomy" id="1053134"/>
    <lineage>
        <taxon>Eukaryota</taxon>
        <taxon>Fungi</taxon>
        <taxon>Dikarya</taxon>
        <taxon>Ascomycota</taxon>
        <taxon>Pezizomycotina</taxon>
        <taxon>Sordariomycetes</taxon>
        <taxon>Hypocreomycetidae</taxon>
        <taxon>Hypocreales</taxon>
        <taxon>Nectriaceae</taxon>
        <taxon>Fusarium</taxon>
        <taxon>Fusarium staphyleae species complex</taxon>
    </lineage>
</organism>
<dbReference type="EMBL" id="JABEYC010000447">
    <property type="protein sequence ID" value="KAF4977312.1"/>
    <property type="molecule type" value="Genomic_DNA"/>
</dbReference>
<dbReference type="OrthoDB" id="2963168at2759"/>
<protein>
    <submittedName>
        <fullName evidence="1">Uncharacterized protein</fullName>
    </submittedName>
</protein>
<dbReference type="AlphaFoldDB" id="A0A8H4XJ42"/>
<dbReference type="Gene3D" id="3.30.420.40">
    <property type="match status" value="1"/>
</dbReference>
<dbReference type="SUPFAM" id="SSF53067">
    <property type="entry name" value="Actin-like ATPase domain"/>
    <property type="match status" value="2"/>
</dbReference>
<dbReference type="Proteomes" id="UP000635477">
    <property type="component" value="Unassembled WGS sequence"/>
</dbReference>
<evidence type="ECO:0000313" key="2">
    <source>
        <dbReference type="Proteomes" id="UP000635477"/>
    </source>
</evidence>
<dbReference type="InterPro" id="IPR043129">
    <property type="entry name" value="ATPase_NBD"/>
</dbReference>
<dbReference type="CDD" id="cd10170">
    <property type="entry name" value="ASKHA_NBD_HSP70"/>
    <property type="match status" value="1"/>
</dbReference>
<keyword evidence="2" id="KW-1185">Reference proteome</keyword>
<reference evidence="1" key="1">
    <citation type="journal article" date="2020" name="BMC Genomics">
        <title>Correction to: Identification and distribution of gene clusters required for synthesis of sphingolipid metabolism inhibitors in diverse species of the filamentous fungus Fusarium.</title>
        <authorList>
            <person name="Kim H.S."/>
            <person name="Lohmar J.M."/>
            <person name="Busman M."/>
            <person name="Brown D.W."/>
            <person name="Naumann T.A."/>
            <person name="Divon H.H."/>
            <person name="Lysoe E."/>
            <person name="Uhlig S."/>
            <person name="Proctor R.H."/>
        </authorList>
    </citation>
    <scope>NUCLEOTIDE SEQUENCE</scope>
    <source>
        <strain evidence="1">NRRL 22465</strain>
    </source>
</reference>
<reference evidence="1" key="2">
    <citation type="submission" date="2020-05" db="EMBL/GenBank/DDBJ databases">
        <authorList>
            <person name="Kim H.-S."/>
            <person name="Proctor R.H."/>
            <person name="Brown D.W."/>
        </authorList>
    </citation>
    <scope>NUCLEOTIDE SEQUENCE</scope>
    <source>
        <strain evidence="1">NRRL 22465</strain>
    </source>
</reference>
<name>A0A8H4XJ42_9HYPO</name>
<dbReference type="PANTHER" id="PTHR42749:SF8">
    <property type="entry name" value="HSP70 FAMILY PROTEIN (AFU_ORTHOLOGUE AFUA_3G13740)"/>
    <property type="match status" value="1"/>
</dbReference>
<dbReference type="PANTHER" id="PTHR42749">
    <property type="entry name" value="CELL SHAPE-DETERMINING PROTEIN MREB"/>
    <property type="match status" value="1"/>
</dbReference>
<sequence>MSSSRASTVTLGRDDLLRHREAPANHEMVPDPVNLSMLDEAGEAIPPKRLIIAVDFGTTYSAVSYVAVPQGYPPELVDFRSIRSIQDFPDCRNFIPSDQMVDEVPTEVLYPLNPRFRDMEGSNAVDQYGDNDFQDGTQAHTFESNFGISTERRVSPTGNMDIEALKDRFRWGYEVHGRWALPETYSNNANQPLSRFKLLLDNRPATEPLRQSLRETLRTLQTRKILEGSVRDAQVYVIADFLTHLLKHTKSQLQKEGFDESYRKEIVLCVPAIWTQKACRDMQTSMAIAMQRASFQGVDLQNNSIENLFIVSEPEAAAAKVLTENRGLNCGDVFVLLDAGGLYGSSYINEAFRTYLMELLDGETYLERENTTIQGIVEKIMMDDFEYRIKRTFDCFSQIGPKLFPVDGLKHKPSKNFRRGSIVVPREDINRMFLYCLEGIATIMETQITKAMRRGYEVKKVVLIGGFAASVSLKEYLKRRLDHFNRGNSSRISMLDHGENVLNAVASGAVLRALNKEQGPQREARSSYGILRTEPYKEYPEHEGLYPSYDPHDGQPYIMKTVEWVLKRGALVPPVWRSEDFLCSHTFDVWPIRPLICKEILYVSDSSTRSHYRLTHPNNQGKYHEPIHIAHGMLTLLITGAERVGEIVVDFSFLRDQGLIAPIEPTINDQGRKVGTRHYKVNYTMAIRVVDRDLECFASYGGQVRKRCRINIASGFRPGVK</sequence>
<gene>
    <name evidence="1" type="ORF">FZEAL_6135</name>
</gene>
<comment type="caution">
    <text evidence="1">The sequence shown here is derived from an EMBL/GenBank/DDBJ whole genome shotgun (WGS) entry which is preliminary data.</text>
</comment>
<evidence type="ECO:0000313" key="1">
    <source>
        <dbReference type="EMBL" id="KAF4977312.1"/>
    </source>
</evidence>